<reference evidence="4 5" key="1">
    <citation type="submission" date="2016-11" db="EMBL/GenBank/DDBJ databases">
        <authorList>
            <person name="Jaros S."/>
            <person name="Januszkiewicz K."/>
            <person name="Wedrychowicz H."/>
        </authorList>
    </citation>
    <scope>NUCLEOTIDE SEQUENCE [LARGE SCALE GENOMIC DNA]</scope>
    <source>
        <strain evidence="4 5">DSM 26897</strain>
    </source>
</reference>
<dbReference type="EMBL" id="FQUO01000030">
    <property type="protein sequence ID" value="SHG37849.1"/>
    <property type="molecule type" value="Genomic_DNA"/>
</dbReference>
<proteinExistence type="predicted"/>
<dbReference type="InterPro" id="IPR027417">
    <property type="entry name" value="P-loop_NTPase"/>
</dbReference>
<organism evidence="4 5">
    <name type="scientific">Cnuella takakiae</name>
    <dbReference type="NCBI Taxonomy" id="1302690"/>
    <lineage>
        <taxon>Bacteria</taxon>
        <taxon>Pseudomonadati</taxon>
        <taxon>Bacteroidota</taxon>
        <taxon>Chitinophagia</taxon>
        <taxon>Chitinophagales</taxon>
        <taxon>Chitinophagaceae</taxon>
        <taxon>Cnuella</taxon>
    </lineage>
</organism>
<dbReference type="Pfam" id="PF08751">
    <property type="entry name" value="TrwC"/>
    <property type="match status" value="1"/>
</dbReference>
<dbReference type="InterPro" id="IPR003593">
    <property type="entry name" value="AAA+_ATPase"/>
</dbReference>
<dbReference type="Proteomes" id="UP000184368">
    <property type="component" value="Unassembled WGS sequence"/>
</dbReference>
<dbReference type="GO" id="GO:0005524">
    <property type="term" value="F:ATP binding"/>
    <property type="evidence" value="ECO:0007669"/>
    <property type="project" value="UniProtKB-KW"/>
</dbReference>
<dbReference type="SUPFAM" id="SSF52540">
    <property type="entry name" value="P-loop containing nucleoside triphosphate hydrolases"/>
    <property type="match status" value="2"/>
</dbReference>
<sequence length="919" mass="103589">MLRITMNKSAAGAKQYYSEHNYSEGRSLDNYYTGKDQFMGLWQGKAAEKLGLTGDIDKTDFAALCDNINPETGKKLTQQNKADRTVGYDFTFDAGKSVSLAYTFGSEEDKEQILNAFRQSVKDTMVEIETGIQTRVRGNKQNEDRETGNLAYGEFIHFTTRPVNGIPDPQLHAHCFTFNATYDEQEQKWKAGQFRQIKQDAPYYEAVFHSNLADRLQALGYQVQRTDNSFELKGINRETIEKYSNRSKEIDEFAKKENITDKKEKSALGAKTRESKHNSLKPEQIISAWQSRLSPDELNTLKNLKAAPANEKKKENAYEAIKFSLDHHLERKSVATDKEILTTAIKSSTGNLTATEIKKAFYADDAIYKVKIGNQTFITTHDALQEENKLISNAYDFKGRFKPINENYQFGNDQLNEQQRNAVTHALTTSDGITIITGKAGTGKTTLMKEVQTGIKESGRQIFAFAPSAEASRIVQRKEGFENAETIAKLLQDKTLQEKIKGSVLWLDEAGMISNKDMNKVLDLAKTANARIILTGDTKQHSSVERGDALRIIQQKADIAPITVSTIQRQKNEQYKEAVHHLSNANTEKGFKKLNSSGAIYEISDHQERLRAIAEDYYKSAYLRFKKKQGKEVLVLSPTHAEGEKLTEQIRNKLKEKKVVDQDERQFRVFRNLQLTAAEKEKGEHYQSGDWLIFHQNIKGIKAGSKYEITGTENNTVHLKDTNGNKASVSTSESRVYNVFTSKTINVSKGDKIRITGNGKTAEGIHLFNGTMYQVNGFDKKGNIKLSNGASLPKDYGTFNLGYVMTSHASQGKTVDKVIISQSSMSFRASSKEQFYVSVSRGRDAVSIYTDDKQDLLQAVSRSAERKAATELINKNGDRLDQAINVSRQNFMRRMRDKAMDAAELLKSKIKKEKGYGRI</sequence>
<dbReference type="RefSeq" id="WP_073048724.1">
    <property type="nucleotide sequence ID" value="NZ_FQUO01000030.1"/>
</dbReference>
<dbReference type="Gene3D" id="2.30.30.940">
    <property type="match status" value="1"/>
</dbReference>
<dbReference type="Gene3D" id="3.40.50.300">
    <property type="entry name" value="P-loop containing nucleotide triphosphate hydrolases"/>
    <property type="match status" value="2"/>
</dbReference>
<evidence type="ECO:0000313" key="5">
    <source>
        <dbReference type="Proteomes" id="UP000184368"/>
    </source>
</evidence>
<evidence type="ECO:0000259" key="3">
    <source>
        <dbReference type="SMART" id="SM00382"/>
    </source>
</evidence>
<evidence type="ECO:0000256" key="2">
    <source>
        <dbReference type="ARBA" id="ARBA00022840"/>
    </source>
</evidence>
<dbReference type="InterPro" id="IPR014862">
    <property type="entry name" value="TrwC"/>
</dbReference>
<dbReference type="Pfam" id="PF13604">
    <property type="entry name" value="AAA_30"/>
    <property type="match status" value="1"/>
</dbReference>
<dbReference type="NCBIfam" id="TIGR02686">
    <property type="entry name" value="relax_trwC"/>
    <property type="match status" value="1"/>
</dbReference>
<feature type="domain" description="AAA+ ATPase" evidence="3">
    <location>
        <begin position="430"/>
        <end position="563"/>
    </location>
</feature>
<dbReference type="AlphaFoldDB" id="A0A1M5JC28"/>
<dbReference type="PANTHER" id="PTHR43788">
    <property type="entry name" value="DNA2/NAM7 HELICASE FAMILY MEMBER"/>
    <property type="match status" value="1"/>
</dbReference>
<accession>A0A1M5JC28</accession>
<keyword evidence="1" id="KW-0547">Nucleotide-binding</keyword>
<dbReference type="SMART" id="SM00382">
    <property type="entry name" value="AAA"/>
    <property type="match status" value="1"/>
</dbReference>
<evidence type="ECO:0000313" key="4">
    <source>
        <dbReference type="EMBL" id="SHG37849.1"/>
    </source>
</evidence>
<dbReference type="SUPFAM" id="SSF55464">
    <property type="entry name" value="Origin of replication-binding domain, RBD-like"/>
    <property type="match status" value="1"/>
</dbReference>
<dbReference type="InterPro" id="IPR050534">
    <property type="entry name" value="Coronavir_polyprotein_1ab"/>
</dbReference>
<dbReference type="PANTHER" id="PTHR43788:SF6">
    <property type="entry name" value="DNA HELICASE B"/>
    <property type="match status" value="1"/>
</dbReference>
<dbReference type="STRING" id="1302690.BUE76_00505"/>
<evidence type="ECO:0000256" key="1">
    <source>
        <dbReference type="ARBA" id="ARBA00022741"/>
    </source>
</evidence>
<name>A0A1M5JC28_9BACT</name>
<protein>
    <submittedName>
        <fullName evidence="4">Conjugative relaxase domain-containing protein, TrwC/TraI family</fullName>
    </submittedName>
</protein>
<keyword evidence="5" id="KW-1185">Reference proteome</keyword>
<dbReference type="CDD" id="cd18809">
    <property type="entry name" value="SF1_C_RecD"/>
    <property type="match status" value="1"/>
</dbReference>
<keyword evidence="2" id="KW-0067">ATP-binding</keyword>
<gene>
    <name evidence="4" type="ORF">SAMN05444008_13012</name>
</gene>
<dbReference type="GO" id="GO:0003678">
    <property type="term" value="F:DNA helicase activity"/>
    <property type="evidence" value="ECO:0007669"/>
    <property type="project" value="UniProtKB-ARBA"/>
</dbReference>
<dbReference type="InterPro" id="IPR014059">
    <property type="entry name" value="TraI/TrwC_relax"/>
</dbReference>
<dbReference type="NCBIfam" id="NF041492">
    <property type="entry name" value="MobF"/>
    <property type="match status" value="1"/>
</dbReference>